<comment type="caution">
    <text evidence="2">The sequence shown here is derived from an EMBL/GenBank/DDBJ whole genome shotgun (WGS) entry which is preliminary data.</text>
</comment>
<dbReference type="Pfam" id="PF11932">
    <property type="entry name" value="DUF3450"/>
    <property type="match status" value="1"/>
</dbReference>
<protein>
    <recommendedName>
        <fullName evidence="4">DUF3450 domain-containing protein</fullName>
    </recommendedName>
</protein>
<evidence type="ECO:0000313" key="2">
    <source>
        <dbReference type="EMBL" id="MBE1426233.1"/>
    </source>
</evidence>
<proteinExistence type="predicted"/>
<keyword evidence="1" id="KW-0732">Signal</keyword>
<sequence length="266" mass="30440">MRQFTTKPKACLFVRNSLASLALCLTLGTACPALADDPVQVQRTMEQAIEIHQQTQKQTDEWSGRKQELQARHEYLLAEKERLQAGRTLAMERRDLEAKMVAETRRSIEGATEFERDLMPFLEKTLTRLEEAIARDLPFLPQERSQRLAELHEILIRPDASAAEKLRRIMEALQIEADYGRSVEVYQDTVSVDGVPLLVDILRLGRISLFWRTPDGLLAGHFDPVTRQFTPLPKDSLDQVTKAMEVARRERTAELLELPIGRIEPQ</sequence>
<dbReference type="PIRSF" id="PIRSF028069">
    <property type="entry name" value="UCP028069"/>
    <property type="match status" value="1"/>
</dbReference>
<feature type="chain" id="PRO_5046069439" description="DUF3450 domain-containing protein" evidence="1">
    <location>
        <begin position="36"/>
        <end position="266"/>
    </location>
</feature>
<dbReference type="EMBL" id="JADBGG010000023">
    <property type="protein sequence ID" value="MBE1426233.1"/>
    <property type="molecule type" value="Genomic_DNA"/>
</dbReference>
<accession>A0ABR9H687</accession>
<dbReference type="Proteomes" id="UP000639010">
    <property type="component" value="Unassembled WGS sequence"/>
</dbReference>
<feature type="signal peptide" evidence="1">
    <location>
        <begin position="1"/>
        <end position="35"/>
    </location>
</feature>
<keyword evidence="3" id="KW-1185">Reference proteome</keyword>
<gene>
    <name evidence="2" type="ORF">H4684_002897</name>
</gene>
<reference evidence="2 3" key="1">
    <citation type="submission" date="2020-10" db="EMBL/GenBank/DDBJ databases">
        <title>Genomic Encyclopedia of Type Strains, Phase IV (KMG-IV): sequencing the most valuable type-strain genomes for metagenomic binning, comparative biology and taxonomic classification.</title>
        <authorList>
            <person name="Goeker M."/>
        </authorList>
    </citation>
    <scope>NUCLEOTIDE SEQUENCE [LARGE SCALE GENOMIC DNA]</scope>
    <source>
        <strain evidence="2 3">DSM 4194</strain>
    </source>
</reference>
<evidence type="ECO:0000313" key="3">
    <source>
        <dbReference type="Proteomes" id="UP000639010"/>
    </source>
</evidence>
<dbReference type="PROSITE" id="PS51257">
    <property type="entry name" value="PROKAR_LIPOPROTEIN"/>
    <property type="match status" value="1"/>
</dbReference>
<name>A0ABR9H687_9BACT</name>
<dbReference type="RefSeq" id="WP_192624260.1">
    <property type="nucleotide sequence ID" value="NZ_JADBGG010000023.1"/>
</dbReference>
<dbReference type="InterPro" id="IPR016866">
    <property type="entry name" value="UCP028069"/>
</dbReference>
<organism evidence="2 3">
    <name type="scientific">Desulfomicrobium macestii</name>
    <dbReference type="NCBI Taxonomy" id="90731"/>
    <lineage>
        <taxon>Bacteria</taxon>
        <taxon>Pseudomonadati</taxon>
        <taxon>Thermodesulfobacteriota</taxon>
        <taxon>Desulfovibrionia</taxon>
        <taxon>Desulfovibrionales</taxon>
        <taxon>Desulfomicrobiaceae</taxon>
        <taxon>Desulfomicrobium</taxon>
    </lineage>
</organism>
<evidence type="ECO:0008006" key="4">
    <source>
        <dbReference type="Google" id="ProtNLM"/>
    </source>
</evidence>
<evidence type="ECO:0000256" key="1">
    <source>
        <dbReference type="SAM" id="SignalP"/>
    </source>
</evidence>